<dbReference type="Proteomes" id="UP001229421">
    <property type="component" value="Unassembled WGS sequence"/>
</dbReference>
<evidence type="ECO:0000256" key="1">
    <source>
        <dbReference type="SAM" id="Coils"/>
    </source>
</evidence>
<feature type="region of interest" description="Disordered" evidence="2">
    <location>
        <begin position="581"/>
        <end position="641"/>
    </location>
</feature>
<accession>A0AAD8K7B4</accession>
<feature type="coiled-coil region" evidence="1">
    <location>
        <begin position="876"/>
        <end position="952"/>
    </location>
</feature>
<evidence type="ECO:0000256" key="2">
    <source>
        <dbReference type="SAM" id="MobiDB-lite"/>
    </source>
</evidence>
<dbReference type="PANTHER" id="PTHR47150:SF5">
    <property type="entry name" value="OS07G0546750 PROTEIN"/>
    <property type="match status" value="1"/>
</dbReference>
<evidence type="ECO:0000313" key="3">
    <source>
        <dbReference type="EMBL" id="KAK1417532.1"/>
    </source>
</evidence>
<sequence>MSKRLFLRIVNDLESDDSYFKQKRDARGLLGFTGIQKCTSALRVLAYGNTTDINDEYLKMSEKTTWDMLEHFTKGIIKIYGQRYLRKPTWNDLQRIYEVHQEVHGLPEQSSLLSRGIEVGQRIVRSTCFGNQETVDHVLHGCSFAIIYARVRTNPDQLGISRSSNLLALRASLLHRSVRWTFIDRDLRTSFGAPNVLSCQSTDVGASDMAAVSLPDDHASDVSSVSSGSYRGGVRKFLGASEALAKWTGPDFKAFLARYDIRSEWDPRLPSPTQTVLTPPEGMIALYADFFRFCHFRVPVSKFCLHILEFYQLHISQIHPLGLVKLRHFEFVMRSLMKRPDPLLFNAFFLVTKKGDWYTFDKRDSSKNMIGAFPGSSQNKRWKHKFFYIDACAIPGNMVFRHRGEAINDIPPSPQVVGSSFYKWLCSHPSPIQTISEHALVICGMSRSWARRGFKPSYAYSGGGEFSLYELMLDGNKDFFTPTEVELFGNDREILDLTQDCFVYPDFSGKFDPRTSLTRPLLVAGASISVFMDDNYTPNVEGAGEVVMSDDEVDAIEANASSRGVVPTAPSLERAPILNVVPPGKSAASKRKVSDSSAEPSDSKKMKQLAEFQRRRFVGSNAHGVGSSTSSQDSRSEGLWKQSRGEAQLLGSDRVGVASVPKRRSVGFSDVSSSKARAPGSCGAPLSGVGKLAESIVPMLSPPLPPSGSSVSTGLRYPLEVNLDGVQGDAPFIPNWQLAQNARLSSPDVCRQWLVNSVPPGEKAVIQRKENFEISDEVAKALTTLIGHYPEICRRADYDSRMYSAAMVERSKLTEELVKIQKGVGSSNVEPSKVEDWRGKLISAEESFGVERELKQGLRVKLPNPTKARVMGSGSHSELRSQLDKALKDVADLQGTLSSTVSEKDRVIGGHVVELETARADLKAIRESLEIKERLLNEKASLINSLESASKASESAFSSKISALEATIKTLQLDREWLVRSGFSEFLKRLREDPQYVDLLHSLTTAADFVGRQDGMRVGHQIGLNKMPLTGHPDLAANSLSDLADAYDAFDTMVPHILLSLQDVPLNDDLSLVRGVLTSPYTTSIGHASVEDDDSDGASDGDAEET</sequence>
<evidence type="ECO:0008006" key="5">
    <source>
        <dbReference type="Google" id="ProtNLM"/>
    </source>
</evidence>
<keyword evidence="1" id="KW-0175">Coiled coil</keyword>
<reference evidence="3" key="1">
    <citation type="journal article" date="2023" name="bioRxiv">
        <title>Improved chromosome-level genome assembly for marigold (Tagetes erecta).</title>
        <authorList>
            <person name="Jiang F."/>
            <person name="Yuan L."/>
            <person name="Wang S."/>
            <person name="Wang H."/>
            <person name="Xu D."/>
            <person name="Wang A."/>
            <person name="Fan W."/>
        </authorList>
    </citation>
    <scope>NUCLEOTIDE SEQUENCE</scope>
    <source>
        <strain evidence="3">WSJ</strain>
        <tissue evidence="3">Leaf</tissue>
    </source>
</reference>
<dbReference type="EMBL" id="JAUHHV010000007">
    <property type="protein sequence ID" value="KAK1417532.1"/>
    <property type="molecule type" value="Genomic_DNA"/>
</dbReference>
<protein>
    <recommendedName>
        <fullName evidence="5">Transposase (Putative), gypsy type</fullName>
    </recommendedName>
</protein>
<evidence type="ECO:0000313" key="4">
    <source>
        <dbReference type="Proteomes" id="UP001229421"/>
    </source>
</evidence>
<gene>
    <name evidence="3" type="ORF">QVD17_26661</name>
</gene>
<organism evidence="3 4">
    <name type="scientific">Tagetes erecta</name>
    <name type="common">African marigold</name>
    <dbReference type="NCBI Taxonomy" id="13708"/>
    <lineage>
        <taxon>Eukaryota</taxon>
        <taxon>Viridiplantae</taxon>
        <taxon>Streptophyta</taxon>
        <taxon>Embryophyta</taxon>
        <taxon>Tracheophyta</taxon>
        <taxon>Spermatophyta</taxon>
        <taxon>Magnoliopsida</taxon>
        <taxon>eudicotyledons</taxon>
        <taxon>Gunneridae</taxon>
        <taxon>Pentapetalae</taxon>
        <taxon>asterids</taxon>
        <taxon>campanulids</taxon>
        <taxon>Asterales</taxon>
        <taxon>Asteraceae</taxon>
        <taxon>Asteroideae</taxon>
        <taxon>Heliantheae alliance</taxon>
        <taxon>Tageteae</taxon>
        <taxon>Tagetes</taxon>
    </lineage>
</organism>
<dbReference type="AlphaFoldDB" id="A0AAD8K7B4"/>
<dbReference type="PANTHER" id="PTHR47150">
    <property type="entry name" value="OS12G0169200 PROTEIN"/>
    <property type="match status" value="1"/>
</dbReference>
<name>A0AAD8K7B4_TARER</name>
<keyword evidence="4" id="KW-1185">Reference proteome</keyword>
<feature type="region of interest" description="Disordered" evidence="2">
    <location>
        <begin position="1084"/>
        <end position="1106"/>
    </location>
</feature>
<proteinExistence type="predicted"/>
<comment type="caution">
    <text evidence="3">The sequence shown here is derived from an EMBL/GenBank/DDBJ whole genome shotgun (WGS) entry which is preliminary data.</text>
</comment>
<feature type="compositionally biased region" description="Acidic residues" evidence="2">
    <location>
        <begin position="1091"/>
        <end position="1106"/>
    </location>
</feature>